<evidence type="ECO:0000313" key="2">
    <source>
        <dbReference type="Proteomes" id="UP001596170"/>
    </source>
</evidence>
<comment type="caution">
    <text evidence="1">The sequence shown here is derived from an EMBL/GenBank/DDBJ whole genome shotgun (WGS) entry which is preliminary data.</text>
</comment>
<name>A0ABW1L961_9BACL</name>
<gene>
    <name evidence="1" type="ORF">ACFPYN_14025</name>
</gene>
<dbReference type="EMBL" id="JBHSRI010000025">
    <property type="protein sequence ID" value="MFC6040540.1"/>
    <property type="molecule type" value="Genomic_DNA"/>
</dbReference>
<protein>
    <submittedName>
        <fullName evidence="1">Uncharacterized protein</fullName>
    </submittedName>
</protein>
<proteinExistence type="predicted"/>
<accession>A0ABW1L961</accession>
<evidence type="ECO:0000313" key="1">
    <source>
        <dbReference type="EMBL" id="MFC6040540.1"/>
    </source>
</evidence>
<sequence length="145" mass="17273">MSSTDRATKKYTNFTEKEIEEYLIAFKQLVEDGDFSIELNEKRTENVDFMEDYDLNTESAIKILLSLEVLDFCYAVDNVKPKFSHEKLYIFCREFELDNRNDMDKIDIYIKSNITTTRKGKSRLFVVSFHKRNKPISYCFKTKQN</sequence>
<organism evidence="1 2">
    <name type="scientific">Paenisporosarcina macmurdoensis</name>
    <dbReference type="NCBI Taxonomy" id="212659"/>
    <lineage>
        <taxon>Bacteria</taxon>
        <taxon>Bacillati</taxon>
        <taxon>Bacillota</taxon>
        <taxon>Bacilli</taxon>
        <taxon>Bacillales</taxon>
        <taxon>Caryophanaceae</taxon>
        <taxon>Paenisporosarcina</taxon>
    </lineage>
</organism>
<dbReference type="RefSeq" id="WP_377735046.1">
    <property type="nucleotide sequence ID" value="NZ_JBHSRI010000025.1"/>
</dbReference>
<keyword evidence="2" id="KW-1185">Reference proteome</keyword>
<dbReference type="Proteomes" id="UP001596170">
    <property type="component" value="Unassembled WGS sequence"/>
</dbReference>
<reference evidence="2" key="1">
    <citation type="journal article" date="2019" name="Int. J. Syst. Evol. Microbiol.">
        <title>The Global Catalogue of Microorganisms (GCM) 10K type strain sequencing project: providing services to taxonomists for standard genome sequencing and annotation.</title>
        <authorList>
            <consortium name="The Broad Institute Genomics Platform"/>
            <consortium name="The Broad Institute Genome Sequencing Center for Infectious Disease"/>
            <person name="Wu L."/>
            <person name="Ma J."/>
        </authorList>
    </citation>
    <scope>NUCLEOTIDE SEQUENCE [LARGE SCALE GENOMIC DNA]</scope>
    <source>
        <strain evidence="2">CCUG 54527</strain>
    </source>
</reference>